<dbReference type="Pfam" id="PF05043">
    <property type="entry name" value="Mga"/>
    <property type="match status" value="1"/>
</dbReference>
<keyword evidence="2" id="KW-0804">Transcription</keyword>
<dbReference type="InterPro" id="IPR036390">
    <property type="entry name" value="WH_DNA-bd_sf"/>
</dbReference>
<evidence type="ECO:0000259" key="4">
    <source>
        <dbReference type="Pfam" id="PF08280"/>
    </source>
</evidence>
<organism evidence="5 6">
    <name type="scientific">Peribacillus simplex</name>
    <dbReference type="NCBI Taxonomy" id="1478"/>
    <lineage>
        <taxon>Bacteria</taxon>
        <taxon>Bacillati</taxon>
        <taxon>Bacillota</taxon>
        <taxon>Bacilli</taxon>
        <taxon>Bacillales</taxon>
        <taxon>Bacillaceae</taxon>
        <taxon>Peribacillus</taxon>
    </lineage>
</organism>
<dbReference type="Pfam" id="PF08280">
    <property type="entry name" value="HTH_Mga"/>
    <property type="match status" value="1"/>
</dbReference>
<evidence type="ECO:0000256" key="1">
    <source>
        <dbReference type="ARBA" id="ARBA00023015"/>
    </source>
</evidence>
<dbReference type="GO" id="GO:0006355">
    <property type="term" value="P:regulation of DNA-templated transcription"/>
    <property type="evidence" value="ECO:0007669"/>
    <property type="project" value="InterPro"/>
</dbReference>
<comment type="caution">
    <text evidence="5">The sequence shown here is derived from an EMBL/GenBank/DDBJ whole genome shotgun (WGS) entry which is preliminary data.</text>
</comment>
<dbReference type="AlphaFoldDB" id="A0A9W4PCS8"/>
<dbReference type="SUPFAM" id="SSF63520">
    <property type="entry name" value="PTS-regulatory domain, PRD"/>
    <property type="match status" value="1"/>
</dbReference>
<dbReference type="SUPFAM" id="SSF46785">
    <property type="entry name" value="Winged helix' DNA-binding domain"/>
    <property type="match status" value="2"/>
</dbReference>
<gene>
    <name evidence="5" type="primary">acpB</name>
    <name evidence="5" type="ORF">SRABI133_01087</name>
</gene>
<dbReference type="InterPro" id="IPR013199">
    <property type="entry name" value="HTH_Mga_DNA-bd_dom"/>
</dbReference>
<name>A0A9W4PCS8_9BACI</name>
<protein>
    <submittedName>
        <fullName evidence="5">Capsule synthesis positive regulator AcpB</fullName>
    </submittedName>
</protein>
<dbReference type="RefSeq" id="WP_230301062.1">
    <property type="nucleotide sequence ID" value="NZ_CAKKMG010000008.1"/>
</dbReference>
<evidence type="ECO:0000313" key="6">
    <source>
        <dbReference type="Proteomes" id="UP000789326"/>
    </source>
</evidence>
<feature type="domain" description="Mga helix-turn-helix" evidence="3">
    <location>
        <begin position="73"/>
        <end position="153"/>
    </location>
</feature>
<dbReference type="PANTHER" id="PTHR30185:SF18">
    <property type="entry name" value="TRANSCRIPTIONAL REGULATOR MTLR"/>
    <property type="match status" value="1"/>
</dbReference>
<dbReference type="InterPro" id="IPR036634">
    <property type="entry name" value="PRD_sf"/>
</dbReference>
<proteinExistence type="predicted"/>
<dbReference type="PANTHER" id="PTHR30185">
    <property type="entry name" value="CRYPTIC BETA-GLUCOSIDE BGL OPERON ANTITERMINATOR"/>
    <property type="match status" value="1"/>
</dbReference>
<evidence type="ECO:0000256" key="2">
    <source>
        <dbReference type="ARBA" id="ARBA00023163"/>
    </source>
</evidence>
<reference evidence="5" key="1">
    <citation type="submission" date="2021-11" db="EMBL/GenBank/DDBJ databases">
        <authorList>
            <person name="Bulgarelli D."/>
        </authorList>
    </citation>
    <scope>NUCLEOTIDE SEQUENCE</scope>
    <source>
        <strain evidence="5">Bi133</strain>
    </source>
</reference>
<sequence>MNRFYKRYSDVIFHLFKDNKWSNLTELSDKTGYSKSTIRRDLKFLETLIPEGWGFEKSESLGICLIKPENGTLESLLVQIREKNSYFHILKLILLNDGVDISQISQEVHISRSTAYRHLEKLQEVVREAGVDLSASPFKLVGDEKKIRRFIMRNLDFATLETYPDKGSLDEKEFQTTLLQLFSKHSMSFRTGALHRLTMILYISNLRVSMGYFVSYPKSVLINYEGSKYFEFSKELGHYMERCPTRDIQLQEIFYLAIYLMSEEKPLNRSQHLRYLRNRMKSKRGFPLTQFLDSLSEYVCFNLSQDDIFLFHLYQTLKRISLETEFEMETVRNSMLQYLPYFEYNPIFQTIEELATKSFLTVPLKIKKLDVLEIFSLLQAAILRNKNQHTIIVALVCRTYTEKDYIREVLKYHYGNQVRISTFDPSSRELIYKYEEIDLIISTEEDTGVFQKIPVIKVSSFPTPSELMQIKQFFEDHFFDQFSMDKGLIYPYQKMNAVVK</sequence>
<evidence type="ECO:0000259" key="3">
    <source>
        <dbReference type="Pfam" id="PF05043"/>
    </source>
</evidence>
<dbReference type="InterPro" id="IPR007737">
    <property type="entry name" value="Mga_HTH"/>
</dbReference>
<evidence type="ECO:0000313" key="5">
    <source>
        <dbReference type="EMBL" id="CAH0167046.1"/>
    </source>
</evidence>
<keyword evidence="1" id="KW-0805">Transcription regulation</keyword>
<dbReference type="EMBL" id="CAKKMG010000008">
    <property type="protein sequence ID" value="CAH0167046.1"/>
    <property type="molecule type" value="Genomic_DNA"/>
</dbReference>
<dbReference type="Gene3D" id="3.40.50.2300">
    <property type="match status" value="1"/>
</dbReference>
<feature type="domain" description="M protein trans-acting positive regulator (MGA) HTH" evidence="4">
    <location>
        <begin position="14"/>
        <end position="59"/>
    </location>
</feature>
<dbReference type="Proteomes" id="UP000789326">
    <property type="component" value="Unassembled WGS sequence"/>
</dbReference>
<accession>A0A9W4PCS8</accession>
<dbReference type="InterPro" id="IPR050661">
    <property type="entry name" value="BglG_antiterminators"/>
</dbReference>